<dbReference type="EMBL" id="JAAGWG010000014">
    <property type="protein sequence ID" value="NEK86286.1"/>
    <property type="molecule type" value="Genomic_DNA"/>
</dbReference>
<keyword evidence="1" id="KW-0812">Transmembrane</keyword>
<feature type="transmembrane region" description="Helical" evidence="1">
    <location>
        <begin position="57"/>
        <end position="76"/>
    </location>
</feature>
<dbReference type="AlphaFoldDB" id="A0A6L9W2H0"/>
<sequence>MIEDPPARPAARRLPWWALVPLAAVAWWVGGHLFWLLGGLRMTPVGARTALPLVPAMLSYLVLGALVGGVAAGMLGRATARRGLGVAATAGGTVLAVALALVATVTTLRENAPDNFETEPAVLLGLGAVVVVVSALGWGVGALAVLGPAGAVPGLAVLAGAAPWWFSSVVSALVGFGSATTLGHAGPWLGAALLVAALLLVGSRPLSRLGWWPVVVLGAWLVSPALTAASYLEQLLRPGYGLPRTLPDSLSAAWDVFGLASMPGQRDLAPWLAAVAVAAVLTVVLPRIRPSAPLRLERQEEVTGVVG</sequence>
<dbReference type="RefSeq" id="WP_163205125.1">
    <property type="nucleotide sequence ID" value="NZ_JAAGWG010000014.1"/>
</dbReference>
<feature type="transmembrane region" description="Helical" evidence="1">
    <location>
        <begin position="155"/>
        <end position="179"/>
    </location>
</feature>
<feature type="transmembrane region" description="Helical" evidence="1">
    <location>
        <begin position="209"/>
        <end position="232"/>
    </location>
</feature>
<feature type="transmembrane region" description="Helical" evidence="1">
    <location>
        <begin position="16"/>
        <end position="37"/>
    </location>
</feature>
<proteinExistence type="predicted"/>
<evidence type="ECO:0000256" key="1">
    <source>
        <dbReference type="SAM" id="Phobius"/>
    </source>
</evidence>
<feature type="transmembrane region" description="Helical" evidence="1">
    <location>
        <begin position="185"/>
        <end position="202"/>
    </location>
</feature>
<accession>A0A6L9W2H0</accession>
<feature type="transmembrane region" description="Helical" evidence="1">
    <location>
        <begin position="83"/>
        <end position="103"/>
    </location>
</feature>
<reference evidence="2 3" key="1">
    <citation type="submission" date="2019-12" db="EMBL/GenBank/DDBJ databases">
        <title>the WGS of Blastococcus saxobsidens 67B17.</title>
        <authorList>
            <person name="Jiang Z."/>
        </authorList>
    </citation>
    <scope>NUCLEOTIDE SEQUENCE [LARGE SCALE GENOMIC DNA]</scope>
    <source>
        <strain evidence="2 3">67B17</strain>
    </source>
</reference>
<keyword evidence="1" id="KW-1133">Transmembrane helix</keyword>
<feature type="transmembrane region" description="Helical" evidence="1">
    <location>
        <begin position="123"/>
        <end position="146"/>
    </location>
</feature>
<comment type="caution">
    <text evidence="2">The sequence shown here is derived from an EMBL/GenBank/DDBJ whole genome shotgun (WGS) entry which is preliminary data.</text>
</comment>
<protein>
    <submittedName>
        <fullName evidence="2">Uncharacterized protein</fullName>
    </submittedName>
</protein>
<keyword evidence="1" id="KW-0472">Membrane</keyword>
<feature type="transmembrane region" description="Helical" evidence="1">
    <location>
        <begin position="268"/>
        <end position="288"/>
    </location>
</feature>
<evidence type="ECO:0000313" key="2">
    <source>
        <dbReference type="EMBL" id="NEK86286.1"/>
    </source>
</evidence>
<dbReference type="Proteomes" id="UP000479241">
    <property type="component" value="Unassembled WGS sequence"/>
</dbReference>
<organism evidence="2 3">
    <name type="scientific">Blastococcus saxobsidens</name>
    <dbReference type="NCBI Taxonomy" id="138336"/>
    <lineage>
        <taxon>Bacteria</taxon>
        <taxon>Bacillati</taxon>
        <taxon>Actinomycetota</taxon>
        <taxon>Actinomycetes</taxon>
        <taxon>Geodermatophilales</taxon>
        <taxon>Geodermatophilaceae</taxon>
        <taxon>Blastococcus</taxon>
    </lineage>
</organism>
<evidence type="ECO:0000313" key="3">
    <source>
        <dbReference type="Proteomes" id="UP000479241"/>
    </source>
</evidence>
<name>A0A6L9W2H0_9ACTN</name>
<gene>
    <name evidence="2" type="ORF">GCU60_11025</name>
</gene>